<dbReference type="PANTHER" id="PTHR43775:SF37">
    <property type="entry name" value="SI:DKEY-61P9.11"/>
    <property type="match status" value="1"/>
</dbReference>
<evidence type="ECO:0000259" key="4">
    <source>
        <dbReference type="PROSITE" id="PS50075"/>
    </source>
</evidence>
<dbReference type="PROSITE" id="PS50075">
    <property type="entry name" value="CARRIER"/>
    <property type="match status" value="1"/>
</dbReference>
<feature type="region of interest" description="Disordered" evidence="3">
    <location>
        <begin position="273"/>
        <end position="318"/>
    </location>
</feature>
<dbReference type="RefSeq" id="WP_407337675.1">
    <property type="nucleotide sequence ID" value="NZ_CP136862.1"/>
</dbReference>
<dbReference type="InterPro" id="IPR009081">
    <property type="entry name" value="PP-bd_ACP"/>
</dbReference>
<gene>
    <name evidence="5" type="ORF">RZS28_10280</name>
</gene>
<dbReference type="PANTHER" id="PTHR43775">
    <property type="entry name" value="FATTY ACID SYNTHASE"/>
    <property type="match status" value="1"/>
</dbReference>
<accession>A0ABZ0HNA7</accession>
<dbReference type="SUPFAM" id="SSF47336">
    <property type="entry name" value="ACP-like"/>
    <property type="match status" value="1"/>
</dbReference>
<protein>
    <submittedName>
        <fullName evidence="5">Phosphopantetheine-binding protein</fullName>
    </submittedName>
</protein>
<evidence type="ECO:0000313" key="5">
    <source>
        <dbReference type="EMBL" id="WOJ88235.1"/>
    </source>
</evidence>
<feature type="region of interest" description="Disordered" evidence="3">
    <location>
        <begin position="97"/>
        <end position="117"/>
    </location>
</feature>
<evidence type="ECO:0000256" key="3">
    <source>
        <dbReference type="SAM" id="MobiDB-lite"/>
    </source>
</evidence>
<feature type="domain" description="Carrier" evidence="4">
    <location>
        <begin position="119"/>
        <end position="194"/>
    </location>
</feature>
<organism evidence="5 6">
    <name type="scientific">Methylocapsa polymorpha</name>
    <dbReference type="NCBI Taxonomy" id="3080828"/>
    <lineage>
        <taxon>Bacteria</taxon>
        <taxon>Pseudomonadati</taxon>
        <taxon>Pseudomonadota</taxon>
        <taxon>Alphaproteobacteria</taxon>
        <taxon>Hyphomicrobiales</taxon>
        <taxon>Beijerinckiaceae</taxon>
        <taxon>Methylocapsa</taxon>
    </lineage>
</organism>
<evidence type="ECO:0000256" key="2">
    <source>
        <dbReference type="ARBA" id="ARBA00022553"/>
    </source>
</evidence>
<dbReference type="EMBL" id="CP136862">
    <property type="protein sequence ID" value="WOJ88235.1"/>
    <property type="molecule type" value="Genomic_DNA"/>
</dbReference>
<feature type="compositionally biased region" description="Basic residues" evidence="3">
    <location>
        <begin position="307"/>
        <end position="318"/>
    </location>
</feature>
<reference evidence="5 6" key="1">
    <citation type="submission" date="2023-10" db="EMBL/GenBank/DDBJ databases">
        <title>Novel methanotroph of the genus Methylocapsa from a subarctic wetland.</title>
        <authorList>
            <person name="Belova S.E."/>
            <person name="Oshkin I.Y."/>
            <person name="Miroshnikov K."/>
            <person name="Dedysh S.N."/>
        </authorList>
    </citation>
    <scope>NUCLEOTIDE SEQUENCE [LARGE SCALE GENOMIC DNA]</scope>
    <source>
        <strain evidence="5 6">RX1</strain>
    </source>
</reference>
<sequence>MLASLPDAARAAADDEVMARSAAQLWCAGVAIDWSGVHAAASRLRVSLPTYPFERSRHWIDAPPPVHSEGGTPEPVQSAPVQLNSVIKTFSAETAATMQSTPTAKAQSEDGSAQTGRGAELQNRIVALLETLSGEPVAGLSRETSFLEMGFDSLFLSQVTQQLQRDFKVKLTFRQLLGELSTIPALAAFLAAKLPPEPVVVVQSPAPTALASIPAAAPLPAASAASTQAGQAGANAATVEQVIRDQLDVMSRLMAQQLDALRGSGAAPAIAAGPAAAPAAASASPSPQPAEAPSTSAPAPGKSGSRCLRRPAMRLPRR</sequence>
<proteinExistence type="predicted"/>
<dbReference type="InterPro" id="IPR050091">
    <property type="entry name" value="PKS_NRPS_Biosynth_Enz"/>
</dbReference>
<name>A0ABZ0HNA7_9HYPH</name>
<feature type="compositionally biased region" description="Low complexity" evidence="3">
    <location>
        <begin position="273"/>
        <end position="301"/>
    </location>
</feature>
<keyword evidence="1" id="KW-0596">Phosphopantetheine</keyword>
<dbReference type="InterPro" id="IPR036736">
    <property type="entry name" value="ACP-like_sf"/>
</dbReference>
<keyword evidence="6" id="KW-1185">Reference proteome</keyword>
<dbReference type="Gene3D" id="1.10.1200.10">
    <property type="entry name" value="ACP-like"/>
    <property type="match status" value="1"/>
</dbReference>
<evidence type="ECO:0000313" key="6">
    <source>
        <dbReference type="Proteomes" id="UP001626536"/>
    </source>
</evidence>
<dbReference type="Pfam" id="PF00550">
    <property type="entry name" value="PP-binding"/>
    <property type="match status" value="1"/>
</dbReference>
<evidence type="ECO:0000256" key="1">
    <source>
        <dbReference type="ARBA" id="ARBA00022450"/>
    </source>
</evidence>
<keyword evidence="2" id="KW-0597">Phosphoprotein</keyword>
<dbReference type="Proteomes" id="UP001626536">
    <property type="component" value="Chromosome"/>
</dbReference>
<dbReference type="Gene3D" id="3.30.70.3290">
    <property type="match status" value="1"/>
</dbReference>
<feature type="compositionally biased region" description="Polar residues" evidence="3">
    <location>
        <begin position="97"/>
        <end position="115"/>
    </location>
</feature>